<reference evidence="2" key="1">
    <citation type="submission" date="2023-03" db="EMBL/GenBank/DDBJ databases">
        <title>Massive genome expansion in bonnet fungi (Mycena s.s.) driven by repeated elements and novel gene families across ecological guilds.</title>
        <authorList>
            <consortium name="Lawrence Berkeley National Laboratory"/>
            <person name="Harder C.B."/>
            <person name="Miyauchi S."/>
            <person name="Viragh M."/>
            <person name="Kuo A."/>
            <person name="Thoen E."/>
            <person name="Andreopoulos B."/>
            <person name="Lu D."/>
            <person name="Skrede I."/>
            <person name="Drula E."/>
            <person name="Henrissat B."/>
            <person name="Morin E."/>
            <person name="Kohler A."/>
            <person name="Barry K."/>
            <person name="LaButti K."/>
            <person name="Morin E."/>
            <person name="Salamov A."/>
            <person name="Lipzen A."/>
            <person name="Mereny Z."/>
            <person name="Hegedus B."/>
            <person name="Baldrian P."/>
            <person name="Stursova M."/>
            <person name="Weitz H."/>
            <person name="Taylor A."/>
            <person name="Grigoriev I.V."/>
            <person name="Nagy L.G."/>
            <person name="Martin F."/>
            <person name="Kauserud H."/>
        </authorList>
    </citation>
    <scope>NUCLEOTIDE SEQUENCE</scope>
    <source>
        <strain evidence="2">CBHHK002</strain>
    </source>
</reference>
<organism evidence="2 3">
    <name type="scientific">Mycena albidolilacea</name>
    <dbReference type="NCBI Taxonomy" id="1033008"/>
    <lineage>
        <taxon>Eukaryota</taxon>
        <taxon>Fungi</taxon>
        <taxon>Dikarya</taxon>
        <taxon>Basidiomycota</taxon>
        <taxon>Agaricomycotina</taxon>
        <taxon>Agaricomycetes</taxon>
        <taxon>Agaricomycetidae</taxon>
        <taxon>Agaricales</taxon>
        <taxon>Marasmiineae</taxon>
        <taxon>Mycenaceae</taxon>
        <taxon>Mycena</taxon>
    </lineage>
</organism>
<accession>A0AAD6ZRD4</accession>
<dbReference type="EMBL" id="JARIHO010000032">
    <property type="protein sequence ID" value="KAJ7334636.1"/>
    <property type="molecule type" value="Genomic_DNA"/>
</dbReference>
<gene>
    <name evidence="2" type="ORF">DFH08DRAFT_813709</name>
</gene>
<dbReference type="AlphaFoldDB" id="A0AAD6ZRD4"/>
<proteinExistence type="predicted"/>
<evidence type="ECO:0000313" key="3">
    <source>
        <dbReference type="Proteomes" id="UP001218218"/>
    </source>
</evidence>
<keyword evidence="3" id="KW-1185">Reference proteome</keyword>
<evidence type="ECO:0000256" key="1">
    <source>
        <dbReference type="SAM" id="MobiDB-lite"/>
    </source>
</evidence>
<feature type="region of interest" description="Disordered" evidence="1">
    <location>
        <begin position="394"/>
        <end position="423"/>
    </location>
</feature>
<evidence type="ECO:0000313" key="2">
    <source>
        <dbReference type="EMBL" id="KAJ7334636.1"/>
    </source>
</evidence>
<protein>
    <submittedName>
        <fullName evidence="2">Uncharacterized protein</fullName>
    </submittedName>
</protein>
<dbReference type="Proteomes" id="UP001218218">
    <property type="component" value="Unassembled WGS sequence"/>
</dbReference>
<comment type="caution">
    <text evidence="2">The sequence shown here is derived from an EMBL/GenBank/DDBJ whole genome shotgun (WGS) entry which is preliminary data.</text>
</comment>
<feature type="compositionally biased region" description="Basic and acidic residues" evidence="1">
    <location>
        <begin position="409"/>
        <end position="418"/>
    </location>
</feature>
<sequence>MSLLSGLPDAECANTDFVKSATLPNLGPHKSYQTEGELADADPAEYVCLKEKQSQWGKGLQMYSTLGSGVAGPFHPSAPLPYDIWEVILKEHLVLTHIQNEEIFQLARLNSDCCCILSPYHYCYVNLRTIDDTFIFFSIVIDDSKLARAVKTLQFSFSISNLPKDVFWAEFHAAMSSLKNQWTITQIPHIHTLVVTLPGYIIQDLTQSGHDKKLLEWTAQLCRQPGFSQLSTIVLNFGYRDDTALAYTDYYNDNSYSDDLNNDNNNNSEFAPNLILNFVHSIQVVWKKQSRKEWLLLGWEVVHFDESEVGMDSIVSIYVWVNILVPVGVYILMNALVPCPRVRWRPLLPLLCAWMHNGILMIQRQLTDSLQYGLVIATIFLGQRAPGKGVDMGVSEGTDKGTGRGCGRGQEHMGKGTDESMDMDMDTSNGCGRGGWVEGMGEGAGVRHTMSAPVGDSDLWEQVLTKKKTILRSCTQQQNCAENYPTPISALPCLGDTDNNVLIVPAPLLTKEQQALVGPAQMAGHNLKQPRITLSMVDFLHGIGPVPFLCFRCFNILSPTIQAHFCRAFDNFKAAKLVLPSKPTSLIGSFFNLRLPQGVRAHQAGCFVLELVMDRRVLCAPQLEGKIPFCGGQMIAAQTRVLAHCGVKVVGKGRIAFTCFSDLQLVEQTQFSPPAAGTKGCHKDIRNAAVLIEM</sequence>
<name>A0AAD6ZRD4_9AGAR</name>